<comment type="function">
    <text evidence="1">Catalyzes the conversion of epoxyqueuosine (oQ) to queuosine (Q), which is a hypermodified base found in the wobble positions of tRNA(Asp), tRNA(Asn), tRNA(His) and tRNA(Tyr).</text>
</comment>
<reference evidence="17" key="1">
    <citation type="journal article" date="2021" name="PeerJ">
        <title>Extensive microbial diversity within the chicken gut microbiome revealed by metagenomics and culture.</title>
        <authorList>
            <person name="Gilroy R."/>
            <person name="Ravi A."/>
            <person name="Getino M."/>
            <person name="Pursley I."/>
            <person name="Horton D.L."/>
            <person name="Alikhan N.F."/>
            <person name="Baker D."/>
            <person name="Gharbi K."/>
            <person name="Hall N."/>
            <person name="Watson M."/>
            <person name="Adriaenssens E.M."/>
            <person name="Foster-Nyarko E."/>
            <person name="Jarju S."/>
            <person name="Secka A."/>
            <person name="Antonio M."/>
            <person name="Oren A."/>
            <person name="Chaudhuri R.R."/>
            <person name="La Ragione R."/>
            <person name="Hildebrand F."/>
            <person name="Pallen M.J."/>
        </authorList>
    </citation>
    <scope>NUCLEOTIDE SEQUENCE</scope>
    <source>
        <strain evidence="17">CHK186-16707</strain>
    </source>
</reference>
<evidence type="ECO:0000256" key="10">
    <source>
        <dbReference type="ARBA" id="ARBA00023002"/>
    </source>
</evidence>
<evidence type="ECO:0000313" key="17">
    <source>
        <dbReference type="EMBL" id="HJA07802.1"/>
    </source>
</evidence>
<dbReference type="PANTHER" id="PTHR36701:SF1">
    <property type="entry name" value="EPOXYQUEUOSINE REDUCTASE QUEH"/>
    <property type="match status" value="1"/>
</dbReference>
<dbReference type="Proteomes" id="UP000824225">
    <property type="component" value="Unassembled WGS sequence"/>
</dbReference>
<evidence type="ECO:0000256" key="11">
    <source>
        <dbReference type="ARBA" id="ARBA00023004"/>
    </source>
</evidence>
<dbReference type="GO" id="GO:0051539">
    <property type="term" value="F:4 iron, 4 sulfur cluster binding"/>
    <property type="evidence" value="ECO:0007669"/>
    <property type="project" value="UniProtKB-KW"/>
</dbReference>
<keyword evidence="11" id="KW-0408">Iron</keyword>
<comment type="caution">
    <text evidence="17">The sequence shown here is derived from an EMBL/GenBank/DDBJ whole genome shotgun (WGS) entry which is preliminary data.</text>
</comment>
<keyword evidence="9" id="KW-0671">Queuosine biosynthesis</keyword>
<sequence>MPIIRLREEGFAVTAYFFNPNIHPQDEYQRRREAMRQVSELMGVPVVWEPETGEDAVDPAAWVKALGARTAEGVRCRDCYRTRMKAAARLARVRGFDAFCTSLLYSRYQHHAEIAAEAETAACDAGACFLYRDFRPYWQDGIHLSKEMGLYRQKWCGCILSKGEAERQRAARDAARAARKKTV</sequence>
<evidence type="ECO:0000256" key="8">
    <source>
        <dbReference type="ARBA" id="ARBA00022723"/>
    </source>
</evidence>
<keyword evidence="14" id="KW-0676">Redox-active center</keyword>
<organism evidence="17 18">
    <name type="scientific">Candidatus Mailhella merdigallinarum</name>
    <dbReference type="NCBI Taxonomy" id="2838658"/>
    <lineage>
        <taxon>Bacteria</taxon>
        <taxon>Pseudomonadati</taxon>
        <taxon>Thermodesulfobacteriota</taxon>
        <taxon>Desulfovibrionia</taxon>
        <taxon>Desulfovibrionales</taxon>
        <taxon>Desulfovibrionaceae</taxon>
        <taxon>Mailhella</taxon>
    </lineage>
</organism>
<comment type="catalytic activity">
    <reaction evidence="16">
        <text>epoxyqueuosine(34) in tRNA + AH2 = queuosine(34) in tRNA + A + H2O</text>
        <dbReference type="Rhea" id="RHEA:32159"/>
        <dbReference type="Rhea" id="RHEA-COMP:18571"/>
        <dbReference type="Rhea" id="RHEA-COMP:18582"/>
        <dbReference type="ChEBI" id="CHEBI:13193"/>
        <dbReference type="ChEBI" id="CHEBI:15377"/>
        <dbReference type="ChEBI" id="CHEBI:17499"/>
        <dbReference type="ChEBI" id="CHEBI:194431"/>
        <dbReference type="ChEBI" id="CHEBI:194443"/>
        <dbReference type="EC" id="1.17.99.6"/>
    </reaction>
</comment>
<comment type="pathway">
    <text evidence="2">tRNA modification; tRNA-queuosine biosynthesis.</text>
</comment>
<evidence type="ECO:0000256" key="6">
    <source>
        <dbReference type="ARBA" id="ARBA00022485"/>
    </source>
</evidence>
<evidence type="ECO:0000256" key="9">
    <source>
        <dbReference type="ARBA" id="ARBA00022785"/>
    </source>
</evidence>
<keyword evidence="7" id="KW-0819">tRNA processing</keyword>
<protein>
    <recommendedName>
        <fullName evidence="5">Epoxyqueuosine reductase QueH</fullName>
        <ecNumber evidence="4">1.17.99.6</ecNumber>
    </recommendedName>
    <alternativeName>
        <fullName evidence="15">Queuosine biosynthesis protein QueH</fullName>
    </alternativeName>
</protein>
<evidence type="ECO:0000256" key="15">
    <source>
        <dbReference type="ARBA" id="ARBA00031446"/>
    </source>
</evidence>
<dbReference type="SUPFAM" id="SSF52402">
    <property type="entry name" value="Adenine nucleotide alpha hydrolases-like"/>
    <property type="match status" value="1"/>
</dbReference>
<evidence type="ECO:0000256" key="3">
    <source>
        <dbReference type="ARBA" id="ARBA00008207"/>
    </source>
</evidence>
<dbReference type="Pfam" id="PF02677">
    <property type="entry name" value="QueH"/>
    <property type="match status" value="1"/>
</dbReference>
<dbReference type="GO" id="GO:0052693">
    <property type="term" value="F:epoxyqueuosine reductase activity"/>
    <property type="evidence" value="ECO:0007669"/>
    <property type="project" value="UniProtKB-EC"/>
</dbReference>
<dbReference type="AlphaFoldDB" id="A0A9D2KLG7"/>
<evidence type="ECO:0000256" key="14">
    <source>
        <dbReference type="ARBA" id="ARBA00023284"/>
    </source>
</evidence>
<keyword evidence="13" id="KW-1015">Disulfide bond</keyword>
<comment type="similarity">
    <text evidence="3">Belongs to the QueH family.</text>
</comment>
<accession>A0A9D2KLG7</accession>
<evidence type="ECO:0000256" key="16">
    <source>
        <dbReference type="ARBA" id="ARBA00047415"/>
    </source>
</evidence>
<dbReference type="PANTHER" id="PTHR36701">
    <property type="entry name" value="EPOXYQUEUOSINE REDUCTASE QUEH"/>
    <property type="match status" value="1"/>
</dbReference>
<keyword evidence="6" id="KW-0004">4Fe-4S</keyword>
<evidence type="ECO:0000256" key="1">
    <source>
        <dbReference type="ARBA" id="ARBA00002268"/>
    </source>
</evidence>
<evidence type="ECO:0000313" key="18">
    <source>
        <dbReference type="Proteomes" id="UP000824225"/>
    </source>
</evidence>
<evidence type="ECO:0000256" key="5">
    <source>
        <dbReference type="ARBA" id="ARBA00016895"/>
    </source>
</evidence>
<name>A0A9D2KLG7_9BACT</name>
<evidence type="ECO:0000256" key="7">
    <source>
        <dbReference type="ARBA" id="ARBA00022694"/>
    </source>
</evidence>
<evidence type="ECO:0000256" key="12">
    <source>
        <dbReference type="ARBA" id="ARBA00023014"/>
    </source>
</evidence>
<dbReference type="InterPro" id="IPR003828">
    <property type="entry name" value="QueH"/>
</dbReference>
<keyword evidence="10" id="KW-0560">Oxidoreductase</keyword>
<gene>
    <name evidence="17" type="ORF">H9962_01215</name>
</gene>
<evidence type="ECO:0000256" key="2">
    <source>
        <dbReference type="ARBA" id="ARBA00004691"/>
    </source>
</evidence>
<dbReference type="GO" id="GO:0008616">
    <property type="term" value="P:tRNA queuosine(34) biosynthetic process"/>
    <property type="evidence" value="ECO:0007669"/>
    <property type="project" value="UniProtKB-KW"/>
</dbReference>
<keyword evidence="8" id="KW-0479">Metal-binding</keyword>
<evidence type="ECO:0000256" key="4">
    <source>
        <dbReference type="ARBA" id="ARBA00012622"/>
    </source>
</evidence>
<evidence type="ECO:0000256" key="13">
    <source>
        <dbReference type="ARBA" id="ARBA00023157"/>
    </source>
</evidence>
<dbReference type="GO" id="GO:0046872">
    <property type="term" value="F:metal ion binding"/>
    <property type="evidence" value="ECO:0007669"/>
    <property type="project" value="UniProtKB-KW"/>
</dbReference>
<proteinExistence type="inferred from homology"/>
<dbReference type="EMBL" id="DXAN01000003">
    <property type="protein sequence ID" value="HJA07802.1"/>
    <property type="molecule type" value="Genomic_DNA"/>
</dbReference>
<dbReference type="EC" id="1.17.99.6" evidence="4"/>
<keyword evidence="12" id="KW-0411">Iron-sulfur</keyword>
<reference evidence="17" key="2">
    <citation type="submission" date="2021-04" db="EMBL/GenBank/DDBJ databases">
        <authorList>
            <person name="Gilroy R."/>
        </authorList>
    </citation>
    <scope>NUCLEOTIDE SEQUENCE</scope>
    <source>
        <strain evidence="17">CHK186-16707</strain>
    </source>
</reference>